<feature type="transmembrane region" description="Helical" evidence="6">
    <location>
        <begin position="224"/>
        <end position="248"/>
    </location>
</feature>
<evidence type="ECO:0000256" key="2">
    <source>
        <dbReference type="ARBA" id="ARBA00022692"/>
    </source>
</evidence>
<evidence type="ECO:0000256" key="1">
    <source>
        <dbReference type="ARBA" id="ARBA00004651"/>
    </source>
</evidence>
<dbReference type="InterPro" id="IPR020846">
    <property type="entry name" value="MFS_dom"/>
</dbReference>
<feature type="transmembrane region" description="Helical" evidence="6">
    <location>
        <begin position="378"/>
        <end position="399"/>
    </location>
</feature>
<feature type="transmembrane region" description="Helical" evidence="6">
    <location>
        <begin position="21"/>
        <end position="44"/>
    </location>
</feature>
<keyword evidence="4 6" id="KW-0472">Membrane</keyword>
<reference evidence="8 9" key="1">
    <citation type="submission" date="2019-11" db="EMBL/GenBank/DDBJ databases">
        <authorList>
            <person name="Li X.-J."/>
            <person name="Feng X.-M."/>
        </authorList>
    </citation>
    <scope>NUCLEOTIDE SEQUENCE [LARGE SCALE GENOMIC DNA]</scope>
    <source>
        <strain evidence="8 9">XMNu-373</strain>
    </source>
</reference>
<feature type="transmembrane region" description="Helical" evidence="6">
    <location>
        <begin position="84"/>
        <end position="105"/>
    </location>
</feature>
<proteinExistence type="predicted"/>
<evidence type="ECO:0000256" key="5">
    <source>
        <dbReference type="SAM" id="MobiDB-lite"/>
    </source>
</evidence>
<dbReference type="Gene3D" id="1.20.1250.20">
    <property type="entry name" value="MFS general substrate transporter like domains"/>
    <property type="match status" value="2"/>
</dbReference>
<feature type="transmembrane region" description="Helical" evidence="6">
    <location>
        <begin position="313"/>
        <end position="340"/>
    </location>
</feature>
<dbReference type="PANTHER" id="PTHR23534">
    <property type="entry name" value="MFS PERMEASE"/>
    <property type="match status" value="1"/>
</dbReference>
<dbReference type="Pfam" id="PF07690">
    <property type="entry name" value="MFS_1"/>
    <property type="match status" value="1"/>
</dbReference>
<keyword evidence="2 6" id="KW-0812">Transmembrane</keyword>
<feature type="transmembrane region" description="Helical" evidence="6">
    <location>
        <begin position="288"/>
        <end position="307"/>
    </location>
</feature>
<feature type="transmembrane region" description="Helical" evidence="6">
    <location>
        <begin position="260"/>
        <end position="281"/>
    </location>
</feature>
<keyword evidence="9" id="KW-1185">Reference proteome</keyword>
<dbReference type="GO" id="GO:0022857">
    <property type="term" value="F:transmembrane transporter activity"/>
    <property type="evidence" value="ECO:0007669"/>
    <property type="project" value="InterPro"/>
</dbReference>
<feature type="transmembrane region" description="Helical" evidence="6">
    <location>
        <begin position="56"/>
        <end position="77"/>
    </location>
</feature>
<dbReference type="EMBL" id="WLZY01000003">
    <property type="protein sequence ID" value="NDL57468.1"/>
    <property type="molecule type" value="Genomic_DNA"/>
</dbReference>
<comment type="caution">
    <text evidence="8">The sequence shown here is derived from an EMBL/GenBank/DDBJ whole genome shotgun (WGS) entry which is preliminary data.</text>
</comment>
<feature type="region of interest" description="Disordered" evidence="5">
    <location>
        <begin position="403"/>
        <end position="440"/>
    </location>
</feature>
<evidence type="ECO:0000256" key="3">
    <source>
        <dbReference type="ARBA" id="ARBA00022989"/>
    </source>
</evidence>
<sequence>MKTNTLNGWPRPATQRSVVGILMAATAVGSMGLAAGGLAGALLATEMTGSEAAAGLPIGLLVAGSAVSAIAISALSLRTSRQAGLVTGYAIGIAGAVCVIAAAAAHSFVAVLAGSALLGAANIAVFLARYAAAAASRPAARARNLGAVLFGAAVGAVTGPLLLGPSERLAAALGLPRYTGLYLVAVLAFSVAACLCALIRSSGGRETIRRLPASSWRSATRTRPVGAALATLAVTNLVMVAIMAIAPVHMSGHGHDLDTVGLVVAAHVFCMFAPAPVAGMLTDRFGPARVAVAGGVLLVAAGGVSAAGDPHSAIAITAALVLLGTGWSAGVVAGSMLLVASTPGRERMWTEGLGEAAMGAAAAAGAPAAGAIAAAGGFAALSVAGACTAVLIVAIPMIMERRPARRRRQSDPREVPVRVHCPQAPPRAGTPAAPLHDVPA</sequence>
<organism evidence="8 9">
    <name type="scientific">Phytoactinopolyspora mesophila</name>
    <dbReference type="NCBI Taxonomy" id="2650750"/>
    <lineage>
        <taxon>Bacteria</taxon>
        <taxon>Bacillati</taxon>
        <taxon>Actinomycetota</taxon>
        <taxon>Actinomycetes</taxon>
        <taxon>Jiangellales</taxon>
        <taxon>Jiangellaceae</taxon>
        <taxon>Phytoactinopolyspora</taxon>
    </lineage>
</organism>
<dbReference type="SUPFAM" id="SSF103473">
    <property type="entry name" value="MFS general substrate transporter"/>
    <property type="match status" value="1"/>
</dbReference>
<dbReference type="InterPro" id="IPR036259">
    <property type="entry name" value="MFS_trans_sf"/>
</dbReference>
<name>A0A7K3M4W5_9ACTN</name>
<dbReference type="Proteomes" id="UP000460435">
    <property type="component" value="Unassembled WGS sequence"/>
</dbReference>
<feature type="transmembrane region" description="Helical" evidence="6">
    <location>
        <begin position="144"/>
        <end position="162"/>
    </location>
</feature>
<gene>
    <name evidence="8" type="ORF">F7O44_10325</name>
</gene>
<feature type="domain" description="Major facilitator superfamily (MFS) profile" evidence="7">
    <location>
        <begin position="219"/>
        <end position="440"/>
    </location>
</feature>
<dbReference type="InterPro" id="IPR011701">
    <property type="entry name" value="MFS"/>
</dbReference>
<keyword evidence="3 6" id="KW-1133">Transmembrane helix</keyword>
<feature type="transmembrane region" description="Helical" evidence="6">
    <location>
        <begin position="182"/>
        <end position="203"/>
    </location>
</feature>
<dbReference type="GO" id="GO:0005886">
    <property type="term" value="C:plasma membrane"/>
    <property type="evidence" value="ECO:0007669"/>
    <property type="project" value="UniProtKB-SubCell"/>
</dbReference>
<evidence type="ECO:0000256" key="4">
    <source>
        <dbReference type="ARBA" id="ARBA00023136"/>
    </source>
</evidence>
<evidence type="ECO:0000313" key="9">
    <source>
        <dbReference type="Proteomes" id="UP000460435"/>
    </source>
</evidence>
<feature type="transmembrane region" description="Helical" evidence="6">
    <location>
        <begin position="352"/>
        <end position="372"/>
    </location>
</feature>
<evidence type="ECO:0000259" key="7">
    <source>
        <dbReference type="PROSITE" id="PS50850"/>
    </source>
</evidence>
<dbReference type="AlphaFoldDB" id="A0A7K3M4W5"/>
<comment type="subcellular location">
    <subcellularLocation>
        <location evidence="1">Cell membrane</location>
        <topology evidence="1">Multi-pass membrane protein</topology>
    </subcellularLocation>
</comment>
<evidence type="ECO:0000313" key="8">
    <source>
        <dbReference type="EMBL" id="NDL57468.1"/>
    </source>
</evidence>
<protein>
    <submittedName>
        <fullName evidence="8">MFS transporter</fullName>
    </submittedName>
</protein>
<dbReference type="PROSITE" id="PS50850">
    <property type="entry name" value="MFS"/>
    <property type="match status" value="1"/>
</dbReference>
<evidence type="ECO:0000256" key="6">
    <source>
        <dbReference type="SAM" id="Phobius"/>
    </source>
</evidence>
<dbReference type="PANTHER" id="PTHR23534:SF1">
    <property type="entry name" value="MAJOR FACILITATOR SUPERFAMILY PROTEIN"/>
    <property type="match status" value="1"/>
</dbReference>
<accession>A0A7K3M4W5</accession>
<feature type="transmembrane region" description="Helical" evidence="6">
    <location>
        <begin position="111"/>
        <end position="132"/>
    </location>
</feature>